<dbReference type="PANTHER" id="PTHR38445:SF10">
    <property type="entry name" value="GNTR-FAMILY TRANSCRIPTIONAL REGULATOR"/>
    <property type="match status" value="1"/>
</dbReference>
<dbReference type="InterPro" id="IPR036388">
    <property type="entry name" value="WH-like_DNA-bd_sf"/>
</dbReference>
<evidence type="ECO:0000256" key="1">
    <source>
        <dbReference type="ARBA" id="ARBA00023015"/>
    </source>
</evidence>
<evidence type="ECO:0000313" key="6">
    <source>
        <dbReference type="Proteomes" id="UP000001283"/>
    </source>
</evidence>
<dbReference type="CDD" id="cd07377">
    <property type="entry name" value="WHTH_GntR"/>
    <property type="match status" value="1"/>
</dbReference>
<dbReference type="GO" id="GO:0003677">
    <property type="term" value="F:DNA binding"/>
    <property type="evidence" value="ECO:0007669"/>
    <property type="project" value="UniProtKB-KW"/>
</dbReference>
<dbReference type="PANTHER" id="PTHR38445">
    <property type="entry name" value="HTH-TYPE TRANSCRIPTIONAL REPRESSOR YTRA"/>
    <property type="match status" value="1"/>
</dbReference>
<evidence type="ECO:0000313" key="5">
    <source>
        <dbReference type="EMBL" id="AEN88105.1"/>
    </source>
</evidence>
<sequence length="131" mass="15122">MNHLSEVVKMKQSLDHQRPIFQQIKETIEENILNDAFPEEERVPSTNEFAKMYRINPATAAKGINQLVDHGILYKKRGIGMFVCAGAKEVLLTQRKEEFYNRFIVPLKKEAQHLGITVNELKELLDKGEIK</sequence>
<keyword evidence="1" id="KW-0805">Transcription regulation</keyword>
<protein>
    <submittedName>
        <fullName evidence="5">GntR family transcriptional regulator</fullName>
    </submittedName>
</protein>
<gene>
    <name evidence="5" type="ORF">BMWSH_1221</name>
</gene>
<keyword evidence="3" id="KW-0804">Transcription</keyword>
<evidence type="ECO:0000256" key="3">
    <source>
        <dbReference type="ARBA" id="ARBA00023163"/>
    </source>
</evidence>
<dbReference type="Pfam" id="PF00392">
    <property type="entry name" value="GntR"/>
    <property type="match status" value="1"/>
</dbReference>
<dbReference type="GO" id="GO:0003700">
    <property type="term" value="F:DNA-binding transcription factor activity"/>
    <property type="evidence" value="ECO:0007669"/>
    <property type="project" value="InterPro"/>
</dbReference>
<dbReference type="SUPFAM" id="SSF46785">
    <property type="entry name" value="Winged helix' DNA-binding domain"/>
    <property type="match status" value="1"/>
</dbReference>
<dbReference type="InterPro" id="IPR000524">
    <property type="entry name" value="Tscrpt_reg_HTH_GntR"/>
</dbReference>
<dbReference type="Gene3D" id="1.10.10.10">
    <property type="entry name" value="Winged helix-like DNA-binding domain superfamily/Winged helix DNA-binding domain"/>
    <property type="match status" value="1"/>
</dbReference>
<dbReference type="EMBL" id="CP003017">
    <property type="protein sequence ID" value="AEN88105.1"/>
    <property type="molecule type" value="Genomic_DNA"/>
</dbReference>
<evidence type="ECO:0000256" key="2">
    <source>
        <dbReference type="ARBA" id="ARBA00023125"/>
    </source>
</evidence>
<name>A0A8D3WWJ1_PRIMW</name>
<organism evidence="5 6">
    <name type="scientific">Priestia megaterium (strain WSH-002)</name>
    <name type="common">Bacillus megaterium</name>
    <dbReference type="NCBI Taxonomy" id="1006007"/>
    <lineage>
        <taxon>Bacteria</taxon>
        <taxon>Bacillati</taxon>
        <taxon>Bacillota</taxon>
        <taxon>Bacilli</taxon>
        <taxon>Bacillales</taxon>
        <taxon>Bacillaceae</taxon>
        <taxon>Priestia</taxon>
    </lineage>
</organism>
<dbReference type="KEGG" id="bmh:BMWSH_1221"/>
<feature type="domain" description="HTH gntR-type" evidence="4">
    <location>
        <begin position="18"/>
        <end position="86"/>
    </location>
</feature>
<dbReference type="SMART" id="SM00345">
    <property type="entry name" value="HTH_GNTR"/>
    <property type="match status" value="1"/>
</dbReference>
<reference evidence="5 6" key="1">
    <citation type="journal article" date="2011" name="J. Bacteriol.">
        <title>Complete genome sequence of the industrial strain Bacillus megaterium WSH-002.</title>
        <authorList>
            <person name="Liu L."/>
            <person name="Li Y."/>
            <person name="Zhang J."/>
            <person name="Zou W."/>
            <person name="Zhou Z."/>
            <person name="Liu J."/>
            <person name="Li X."/>
            <person name="Wang L."/>
            <person name="Chen J."/>
        </authorList>
    </citation>
    <scope>NUCLEOTIDE SEQUENCE [LARGE SCALE GENOMIC DNA]</scope>
    <source>
        <strain evidence="5 6">WSH-002</strain>
    </source>
</reference>
<evidence type="ECO:0000259" key="4">
    <source>
        <dbReference type="PROSITE" id="PS50949"/>
    </source>
</evidence>
<dbReference type="InterPro" id="IPR036390">
    <property type="entry name" value="WH_DNA-bd_sf"/>
</dbReference>
<dbReference type="Proteomes" id="UP000001283">
    <property type="component" value="Chromosome"/>
</dbReference>
<accession>A0A8D3WWJ1</accession>
<dbReference type="PROSITE" id="PS50949">
    <property type="entry name" value="HTH_GNTR"/>
    <property type="match status" value="1"/>
</dbReference>
<proteinExistence type="predicted"/>
<keyword evidence="2" id="KW-0238">DNA-binding</keyword>
<dbReference type="AlphaFoldDB" id="A0A8D3WWJ1"/>